<dbReference type="RefSeq" id="XP_033383041.1">
    <property type="nucleotide sequence ID" value="XM_033522038.1"/>
</dbReference>
<keyword evidence="2" id="KW-1185">Reference proteome</keyword>
<gene>
    <name evidence="1" type="ORF">BU24DRAFT_219689</name>
</gene>
<name>A0A6A5XNI9_9PLEO</name>
<organism evidence="1 2">
    <name type="scientific">Aaosphaeria arxii CBS 175.79</name>
    <dbReference type="NCBI Taxonomy" id="1450172"/>
    <lineage>
        <taxon>Eukaryota</taxon>
        <taxon>Fungi</taxon>
        <taxon>Dikarya</taxon>
        <taxon>Ascomycota</taxon>
        <taxon>Pezizomycotina</taxon>
        <taxon>Dothideomycetes</taxon>
        <taxon>Pleosporomycetidae</taxon>
        <taxon>Pleosporales</taxon>
        <taxon>Pleosporales incertae sedis</taxon>
        <taxon>Aaosphaeria</taxon>
    </lineage>
</organism>
<reference evidence="1" key="1">
    <citation type="journal article" date="2020" name="Stud. Mycol.">
        <title>101 Dothideomycetes genomes: a test case for predicting lifestyles and emergence of pathogens.</title>
        <authorList>
            <person name="Haridas S."/>
            <person name="Albert R."/>
            <person name="Binder M."/>
            <person name="Bloem J."/>
            <person name="Labutti K."/>
            <person name="Salamov A."/>
            <person name="Andreopoulos B."/>
            <person name="Baker S."/>
            <person name="Barry K."/>
            <person name="Bills G."/>
            <person name="Bluhm B."/>
            <person name="Cannon C."/>
            <person name="Castanera R."/>
            <person name="Culley D."/>
            <person name="Daum C."/>
            <person name="Ezra D."/>
            <person name="Gonzalez J."/>
            <person name="Henrissat B."/>
            <person name="Kuo A."/>
            <person name="Liang C."/>
            <person name="Lipzen A."/>
            <person name="Lutzoni F."/>
            <person name="Magnuson J."/>
            <person name="Mondo S."/>
            <person name="Nolan M."/>
            <person name="Ohm R."/>
            <person name="Pangilinan J."/>
            <person name="Park H.-J."/>
            <person name="Ramirez L."/>
            <person name="Alfaro M."/>
            <person name="Sun H."/>
            <person name="Tritt A."/>
            <person name="Yoshinaga Y."/>
            <person name="Zwiers L.-H."/>
            <person name="Turgeon B."/>
            <person name="Goodwin S."/>
            <person name="Spatafora J."/>
            <person name="Crous P."/>
            <person name="Grigoriev I."/>
        </authorList>
    </citation>
    <scope>NUCLEOTIDE SEQUENCE</scope>
    <source>
        <strain evidence="1">CBS 175.79</strain>
    </source>
</reference>
<dbReference type="GeneID" id="54279435"/>
<protein>
    <submittedName>
        <fullName evidence="1">Uncharacterized protein</fullName>
    </submittedName>
</protein>
<dbReference type="EMBL" id="ML978070">
    <property type="protein sequence ID" value="KAF2014702.1"/>
    <property type="molecule type" value="Genomic_DNA"/>
</dbReference>
<sequence>MQPKVAAQSVLAIGLGPRWNCSSSLMVIGLPAGWMTMRHARRFFFSCIPSPTAAGRWCPLSCISLPGRKRFLCARNESSGFVLPSSPVEKGGGGQLSE</sequence>
<evidence type="ECO:0000313" key="1">
    <source>
        <dbReference type="EMBL" id="KAF2014702.1"/>
    </source>
</evidence>
<accession>A0A6A5XNI9</accession>
<evidence type="ECO:0000313" key="2">
    <source>
        <dbReference type="Proteomes" id="UP000799778"/>
    </source>
</evidence>
<dbReference type="AlphaFoldDB" id="A0A6A5XNI9"/>
<proteinExistence type="predicted"/>
<dbReference type="Proteomes" id="UP000799778">
    <property type="component" value="Unassembled WGS sequence"/>
</dbReference>